<sequence length="390" mass="41858">MSVINEFKNPINGKVDYFAKGFIKYVNIRPVKNADADGIRRTHIPARNGQPAKVIEATHSISFLMQEVDDNNNVIDPQSQGEWISMGEKKLHPSHADKIQVKFDSGYKDIVAGMVVSFPLKITKSVDKTYTNGTLNGKTFSILDESKVGQSAPRQQSSTQSPANAQVKGTKIYGEIAAIVGNVVTVNDEKNGQGNLVLTDEQLSQVAVGGRVTAIVNLSDGTVLSGFKAYGPAGQTKKSSGGYDALGVACGHGINGVKELIKAGFKIEDRLSAAKMVHNATVAMKAFVAERTGKDVESNAVGASAGNAILVACALYHQIDKLTEDGILNAAKDVYLTLSEPFYEFLSKGDGKTQQENKQDAKEPLNSANSDIPNMESPAPEFDYDEDIPF</sequence>
<dbReference type="Proteomes" id="UP000028961">
    <property type="component" value="Segment"/>
</dbReference>
<dbReference type="GeneID" id="22475448"/>
<dbReference type="RefSeq" id="YP_009111181.1">
    <property type="nucleotide sequence ID" value="NC_025830.1"/>
</dbReference>
<accession>A0A076G6N9</accession>
<organism evidence="2 3">
    <name type="scientific">Escherichia phage Av-05</name>
    <dbReference type="NCBI Taxonomy" id="1527519"/>
    <lineage>
        <taxon>Viruses</taxon>
        <taxon>Duplodnaviria</taxon>
        <taxon>Heunggongvirae</taxon>
        <taxon>Uroviricota</taxon>
        <taxon>Caudoviricetes</taxon>
        <taxon>Vequintavirinae</taxon>
        <taxon>Avunavirus</taxon>
        <taxon>Avunavirus Av05</taxon>
    </lineage>
</organism>
<feature type="compositionally biased region" description="Polar residues" evidence="1">
    <location>
        <begin position="148"/>
        <end position="164"/>
    </location>
</feature>
<proteinExistence type="predicted"/>
<feature type="compositionally biased region" description="Basic and acidic residues" evidence="1">
    <location>
        <begin position="349"/>
        <end position="363"/>
    </location>
</feature>
<name>A0A076G6N9_9CAUD</name>
<protein>
    <submittedName>
        <fullName evidence="2">Uncharacterized protein</fullName>
    </submittedName>
</protein>
<dbReference type="OrthoDB" id="12527at10239"/>
<evidence type="ECO:0000256" key="1">
    <source>
        <dbReference type="SAM" id="MobiDB-lite"/>
    </source>
</evidence>
<reference evidence="2 3" key="1">
    <citation type="journal article" date="2015" name="Genome Announc.">
        <title>Genomic Analysis of Broad-Host-Range Enterobacteriophage Av-05.</title>
        <authorList>
            <person name="Amarillas L."/>
            <person name="Lopez-Cuevas O."/>
            <person name="Leon-Felix J."/>
            <person name="Castro-Del Campo N."/>
            <person name="Gerba C.P."/>
            <person name="Chaidez C."/>
        </authorList>
    </citation>
    <scope>NUCLEOTIDE SEQUENCE [LARGE SCALE GENOMIC DNA]</scope>
</reference>
<keyword evidence="3" id="KW-1185">Reference proteome</keyword>
<dbReference type="EMBL" id="KM190144">
    <property type="protein sequence ID" value="AII27650.1"/>
    <property type="molecule type" value="Genomic_DNA"/>
</dbReference>
<dbReference type="KEGG" id="vg:22475448"/>
<feature type="region of interest" description="Disordered" evidence="1">
    <location>
        <begin position="349"/>
        <end position="390"/>
    </location>
</feature>
<feature type="region of interest" description="Disordered" evidence="1">
    <location>
        <begin position="147"/>
        <end position="166"/>
    </location>
</feature>
<gene>
    <name evidence="2" type="ORF">Av05_00107</name>
</gene>
<evidence type="ECO:0000313" key="3">
    <source>
        <dbReference type="Proteomes" id="UP000028961"/>
    </source>
</evidence>
<evidence type="ECO:0000313" key="2">
    <source>
        <dbReference type="EMBL" id="AII27650.1"/>
    </source>
</evidence>